<comment type="caution">
    <text evidence="7">The sequence shown here is derived from an EMBL/GenBank/DDBJ whole genome shotgun (WGS) entry which is preliminary data.</text>
</comment>
<dbReference type="SUPFAM" id="SSF48498">
    <property type="entry name" value="Tetracyclin repressor-like, C-terminal domain"/>
    <property type="match status" value="1"/>
</dbReference>
<dbReference type="InterPro" id="IPR004111">
    <property type="entry name" value="Repressor_TetR_C"/>
</dbReference>
<protein>
    <recommendedName>
        <fullName evidence="6">HTH tetR-type domain-containing protein</fullName>
    </recommendedName>
</protein>
<dbReference type="InterPro" id="IPR009057">
    <property type="entry name" value="Homeodomain-like_sf"/>
</dbReference>
<keyword evidence="1" id="KW-0805">Transcription regulation</keyword>
<organism evidence="7 8">
    <name type="scientific">Microbacterium salsuginis</name>
    <dbReference type="NCBI Taxonomy" id="2722803"/>
    <lineage>
        <taxon>Bacteria</taxon>
        <taxon>Bacillati</taxon>
        <taxon>Actinomycetota</taxon>
        <taxon>Actinomycetes</taxon>
        <taxon>Micrococcales</taxon>
        <taxon>Microbacteriaceae</taxon>
        <taxon>Microbacterium</taxon>
    </lineage>
</organism>
<evidence type="ECO:0000256" key="4">
    <source>
        <dbReference type="PROSITE-ProRule" id="PRU00335"/>
    </source>
</evidence>
<dbReference type="Proteomes" id="UP001429745">
    <property type="component" value="Unassembled WGS sequence"/>
</dbReference>
<dbReference type="InterPro" id="IPR036271">
    <property type="entry name" value="Tet_transcr_reg_TetR-rel_C_sf"/>
</dbReference>
<dbReference type="SUPFAM" id="SSF46689">
    <property type="entry name" value="Homeodomain-like"/>
    <property type="match status" value="1"/>
</dbReference>
<keyword evidence="3" id="KW-0804">Transcription</keyword>
<feature type="domain" description="HTH tetR-type" evidence="6">
    <location>
        <begin position="1"/>
        <end position="47"/>
    </location>
</feature>
<dbReference type="EMBL" id="JABACI010000002">
    <property type="protein sequence ID" value="NLP84230.1"/>
    <property type="molecule type" value="Genomic_DNA"/>
</dbReference>
<dbReference type="PROSITE" id="PS50977">
    <property type="entry name" value="HTH_TETR_2"/>
    <property type="match status" value="1"/>
</dbReference>
<evidence type="ECO:0000313" key="7">
    <source>
        <dbReference type="EMBL" id="NLP84230.1"/>
    </source>
</evidence>
<accession>A0ABX1KC71</accession>
<evidence type="ECO:0000313" key="8">
    <source>
        <dbReference type="Proteomes" id="UP001429745"/>
    </source>
</evidence>
<evidence type="ECO:0000259" key="6">
    <source>
        <dbReference type="PROSITE" id="PS50977"/>
    </source>
</evidence>
<dbReference type="InterPro" id="IPR001647">
    <property type="entry name" value="HTH_TetR"/>
</dbReference>
<feature type="DNA-binding region" description="H-T-H motif" evidence="4">
    <location>
        <begin position="10"/>
        <end position="29"/>
    </location>
</feature>
<sequence length="196" mass="21618">MTENGLPALTIRSVATRLDASPMSVYNYVQNRQALELAMLEAVTAGLPVEVEGTDALTRLTTRMHGLHDHLADYRWALQLVTSGDLVPTNSFPFANACIGEFIELGLAPADAIYSYGACWHLVLGELLDRHPGPTRKHDGRTQREKALRDMDPDDHPHYVQVIDVLDPSEGPPPCQFIRTLDILLHGLISEGRASN</sequence>
<evidence type="ECO:0000256" key="5">
    <source>
        <dbReference type="SAM" id="MobiDB-lite"/>
    </source>
</evidence>
<keyword evidence="8" id="KW-1185">Reference proteome</keyword>
<evidence type="ECO:0000256" key="1">
    <source>
        <dbReference type="ARBA" id="ARBA00023015"/>
    </source>
</evidence>
<name>A0ABX1KC71_9MICO</name>
<keyword evidence="2 4" id="KW-0238">DNA-binding</keyword>
<proteinExistence type="predicted"/>
<gene>
    <name evidence="7" type="ORF">HF576_10230</name>
</gene>
<reference evidence="7 8" key="1">
    <citation type="submission" date="2020-04" db="EMBL/GenBank/DDBJ databases">
        <title>CFH 90308 Microbacterium sp.</title>
        <authorList>
            <person name="Nie G."/>
            <person name="Ming H."/>
            <person name="Xia T."/>
        </authorList>
    </citation>
    <scope>NUCLEOTIDE SEQUENCE [LARGE SCALE GENOMIC DNA]</scope>
    <source>
        <strain evidence="7 8">CFH 90308</strain>
    </source>
</reference>
<evidence type="ECO:0000256" key="3">
    <source>
        <dbReference type="ARBA" id="ARBA00023163"/>
    </source>
</evidence>
<dbReference type="RefSeq" id="WP_168912683.1">
    <property type="nucleotide sequence ID" value="NZ_JABACI010000002.1"/>
</dbReference>
<feature type="region of interest" description="Disordered" evidence="5">
    <location>
        <begin position="131"/>
        <end position="153"/>
    </location>
</feature>
<evidence type="ECO:0000256" key="2">
    <source>
        <dbReference type="ARBA" id="ARBA00023125"/>
    </source>
</evidence>
<dbReference type="Pfam" id="PF02909">
    <property type="entry name" value="TetR_C_1"/>
    <property type="match status" value="1"/>
</dbReference>
<dbReference type="Gene3D" id="1.10.357.10">
    <property type="entry name" value="Tetracycline Repressor, domain 2"/>
    <property type="match status" value="1"/>
</dbReference>